<gene>
    <name evidence="9" type="ORF">SAMN04488087_1172</name>
</gene>
<dbReference type="AlphaFoldDB" id="A0A1M6SPD3"/>
<dbReference type="GO" id="GO:0005975">
    <property type="term" value="P:carbohydrate metabolic process"/>
    <property type="evidence" value="ECO:0007669"/>
    <property type="project" value="InterPro"/>
</dbReference>
<dbReference type="InterPro" id="IPR029070">
    <property type="entry name" value="Chitinase_insertion_sf"/>
</dbReference>
<evidence type="ECO:0000313" key="10">
    <source>
        <dbReference type="Proteomes" id="UP000185812"/>
    </source>
</evidence>
<dbReference type="CDD" id="cd06548">
    <property type="entry name" value="GH18_chitinase"/>
    <property type="match status" value="1"/>
</dbReference>
<sequence length="378" mass="42549">MRTSWLCLLSFWISWGCALEQAAPGYRVVGYLYGPRMDSLAVLDLSGLTHVNYAFANVRPDGRVVLETAADSVRLRRLTELRGSDGPQILLSIGGWAWSDYFSDAALTPASRRRFAASAGSLLVGFGLDGLDIDWEYPGQPGEGNVYRAADRENFTRLLATVRTLLDSLTQVQGRPYLLTIAAAAGPAYLAHVEIERVYPLVDFINLMTYDFHGSWTDHTGHHANLYPSSLDPEKMSVDGAVRRYLAAGVPGAKLVIGVPFYGRGWQEVRPEHQGRYQPYGMPVEKELSFAVLQRYYVGREGVTRYWDAEAQAPYLWHPEQRIFISYEDEQSLEAKIAYVRMQQLGGIMFWEYSGDWEGRLRCVVASINPLLQCDEEK</sequence>
<keyword evidence="10" id="KW-1185">Reference proteome</keyword>
<dbReference type="InterPro" id="IPR050314">
    <property type="entry name" value="Glycosyl_Hydrlase_18"/>
</dbReference>
<evidence type="ECO:0000256" key="1">
    <source>
        <dbReference type="ARBA" id="ARBA00000822"/>
    </source>
</evidence>
<dbReference type="GO" id="GO:0006032">
    <property type="term" value="P:chitin catabolic process"/>
    <property type="evidence" value="ECO:0007669"/>
    <property type="project" value="UniProtKB-KW"/>
</dbReference>
<dbReference type="SMART" id="SM00636">
    <property type="entry name" value="Glyco_18"/>
    <property type="match status" value="1"/>
</dbReference>
<keyword evidence="4" id="KW-0624">Polysaccharide degradation</keyword>
<dbReference type="STRING" id="633813.SAMN04488087_1172"/>
<dbReference type="InterPro" id="IPR011583">
    <property type="entry name" value="Chitinase_II/V-like_cat"/>
</dbReference>
<proteinExistence type="inferred from homology"/>
<keyword evidence="5 6" id="KW-0326">Glycosidase</keyword>
<dbReference type="PROSITE" id="PS51910">
    <property type="entry name" value="GH18_2"/>
    <property type="match status" value="1"/>
</dbReference>
<evidence type="ECO:0000256" key="6">
    <source>
        <dbReference type="RuleBase" id="RU000489"/>
    </source>
</evidence>
<dbReference type="OrthoDB" id="9775889at2"/>
<evidence type="ECO:0000256" key="7">
    <source>
        <dbReference type="RuleBase" id="RU004453"/>
    </source>
</evidence>
<evidence type="ECO:0000256" key="5">
    <source>
        <dbReference type="ARBA" id="ARBA00023295"/>
    </source>
</evidence>
<comment type="catalytic activity">
    <reaction evidence="1">
        <text>Random endo-hydrolysis of N-acetyl-beta-D-glucosaminide (1-&gt;4)-beta-linkages in chitin and chitodextrins.</text>
        <dbReference type="EC" id="3.2.1.14"/>
    </reaction>
</comment>
<evidence type="ECO:0000256" key="4">
    <source>
        <dbReference type="ARBA" id="ARBA00023024"/>
    </source>
</evidence>
<dbReference type="RefSeq" id="WP_072715034.1">
    <property type="nucleotide sequence ID" value="NZ_FRAU01000003.1"/>
</dbReference>
<evidence type="ECO:0000259" key="8">
    <source>
        <dbReference type="PROSITE" id="PS51910"/>
    </source>
</evidence>
<dbReference type="EMBL" id="FRAU01000003">
    <property type="protein sequence ID" value="SHK46601.1"/>
    <property type="molecule type" value="Genomic_DNA"/>
</dbReference>
<accession>A0A1M6SPD3</accession>
<dbReference type="Gene3D" id="3.20.20.80">
    <property type="entry name" value="Glycosidases"/>
    <property type="match status" value="1"/>
</dbReference>
<feature type="domain" description="GH18" evidence="8">
    <location>
        <begin position="26"/>
        <end position="375"/>
    </location>
</feature>
<dbReference type="PROSITE" id="PS01095">
    <property type="entry name" value="GH18_1"/>
    <property type="match status" value="1"/>
</dbReference>
<keyword evidence="4" id="KW-0119">Carbohydrate metabolism</keyword>
<reference evidence="10" key="1">
    <citation type="submission" date="2016-11" db="EMBL/GenBank/DDBJ databases">
        <authorList>
            <person name="Varghese N."/>
            <person name="Submissions S."/>
        </authorList>
    </citation>
    <scope>NUCLEOTIDE SEQUENCE [LARGE SCALE GENOMIC DNA]</scope>
    <source>
        <strain evidence="10">DSM 22212</strain>
    </source>
</reference>
<keyword evidence="3 6" id="KW-0378">Hydrolase</keyword>
<dbReference type="PANTHER" id="PTHR11177:SF317">
    <property type="entry name" value="CHITINASE 12-RELATED"/>
    <property type="match status" value="1"/>
</dbReference>
<dbReference type="Pfam" id="PF00704">
    <property type="entry name" value="Glyco_hydro_18"/>
    <property type="match status" value="1"/>
</dbReference>
<dbReference type="SUPFAM" id="SSF51445">
    <property type="entry name" value="(Trans)glycosidases"/>
    <property type="match status" value="1"/>
</dbReference>
<dbReference type="GO" id="GO:0008843">
    <property type="term" value="F:endochitinase activity"/>
    <property type="evidence" value="ECO:0007669"/>
    <property type="project" value="UniProtKB-EC"/>
</dbReference>
<dbReference type="PANTHER" id="PTHR11177">
    <property type="entry name" value="CHITINASE"/>
    <property type="match status" value="1"/>
</dbReference>
<dbReference type="Proteomes" id="UP000185812">
    <property type="component" value="Unassembled WGS sequence"/>
</dbReference>
<evidence type="ECO:0000313" key="9">
    <source>
        <dbReference type="EMBL" id="SHK46601.1"/>
    </source>
</evidence>
<dbReference type="InterPro" id="IPR001579">
    <property type="entry name" value="Glyco_hydro_18_chit_AS"/>
</dbReference>
<dbReference type="InterPro" id="IPR017853">
    <property type="entry name" value="GH"/>
</dbReference>
<evidence type="ECO:0000256" key="3">
    <source>
        <dbReference type="ARBA" id="ARBA00022801"/>
    </source>
</evidence>
<dbReference type="InterPro" id="IPR001223">
    <property type="entry name" value="Glyco_hydro18_cat"/>
</dbReference>
<comment type="similarity">
    <text evidence="7">Belongs to the glycosyl hydrolase 18 family.</text>
</comment>
<evidence type="ECO:0000256" key="2">
    <source>
        <dbReference type="ARBA" id="ARBA00012729"/>
    </source>
</evidence>
<dbReference type="GO" id="GO:0008061">
    <property type="term" value="F:chitin binding"/>
    <property type="evidence" value="ECO:0007669"/>
    <property type="project" value="InterPro"/>
</dbReference>
<organism evidence="9 10">
    <name type="scientific">Rhodothermus profundi</name>
    <dbReference type="NCBI Taxonomy" id="633813"/>
    <lineage>
        <taxon>Bacteria</taxon>
        <taxon>Pseudomonadati</taxon>
        <taxon>Rhodothermota</taxon>
        <taxon>Rhodothermia</taxon>
        <taxon>Rhodothermales</taxon>
        <taxon>Rhodothermaceae</taxon>
        <taxon>Rhodothermus</taxon>
    </lineage>
</organism>
<dbReference type="Gene3D" id="3.10.50.10">
    <property type="match status" value="1"/>
</dbReference>
<keyword evidence="4" id="KW-0146">Chitin degradation</keyword>
<dbReference type="SUPFAM" id="SSF54556">
    <property type="entry name" value="Chitinase insertion domain"/>
    <property type="match status" value="1"/>
</dbReference>
<dbReference type="EC" id="3.2.1.14" evidence="2"/>
<name>A0A1M6SPD3_9BACT</name>
<protein>
    <recommendedName>
        <fullName evidence="2">chitinase</fullName>
        <ecNumber evidence="2">3.2.1.14</ecNumber>
    </recommendedName>
</protein>